<feature type="transmembrane region" description="Helical" evidence="2">
    <location>
        <begin position="15"/>
        <end position="36"/>
    </location>
</feature>
<keyword evidence="2" id="KW-1133">Transmembrane helix</keyword>
<keyword evidence="2" id="KW-0472">Membrane</keyword>
<organism evidence="4 5">
    <name type="scientific">Mythimna separata</name>
    <name type="common">Oriental armyworm</name>
    <name type="synonym">Pseudaletia separata</name>
    <dbReference type="NCBI Taxonomy" id="271217"/>
    <lineage>
        <taxon>Eukaryota</taxon>
        <taxon>Metazoa</taxon>
        <taxon>Ecdysozoa</taxon>
        <taxon>Arthropoda</taxon>
        <taxon>Hexapoda</taxon>
        <taxon>Insecta</taxon>
        <taxon>Pterygota</taxon>
        <taxon>Neoptera</taxon>
        <taxon>Endopterygota</taxon>
        <taxon>Lepidoptera</taxon>
        <taxon>Glossata</taxon>
        <taxon>Ditrysia</taxon>
        <taxon>Noctuoidea</taxon>
        <taxon>Noctuidae</taxon>
        <taxon>Noctuinae</taxon>
        <taxon>Hadenini</taxon>
        <taxon>Mythimna</taxon>
    </lineage>
</organism>
<dbReference type="AlphaFoldDB" id="A0AAD8DWP3"/>
<feature type="transmembrane region" description="Helical" evidence="2">
    <location>
        <begin position="127"/>
        <end position="146"/>
    </location>
</feature>
<accession>A0AAD8DWP3</accession>
<keyword evidence="2" id="KW-0812">Transmembrane</keyword>
<dbReference type="Gene3D" id="1.10.287.70">
    <property type="match status" value="1"/>
</dbReference>
<evidence type="ECO:0000313" key="5">
    <source>
        <dbReference type="Proteomes" id="UP001231518"/>
    </source>
</evidence>
<evidence type="ECO:0000259" key="3">
    <source>
        <dbReference type="Pfam" id="PF07885"/>
    </source>
</evidence>
<sequence length="228" mass="24723">MKAVNRGARAHPGQYWDLSGTFLFTVYVMTALGFGAPVPQTTWGRTSALIYAIFAVPVHVCLMLNLSMCIVVRAEAQLNDLRRSLQEKRPFDLGRTSPQNGENSNCSRSSEVLKATRSGIGKKIMRFLSVFGACRSVTVIGILYYACGAATFGVARGNTSLDIALFPLEFTTSGGLDSIKGHVRILYGCYVEGAMILLSCGLATVRRHSANTGGAVRLAEKYRLIESE</sequence>
<dbReference type="Proteomes" id="UP001231518">
    <property type="component" value="Chromosome 19"/>
</dbReference>
<evidence type="ECO:0000313" key="4">
    <source>
        <dbReference type="EMBL" id="KAJ8728825.1"/>
    </source>
</evidence>
<name>A0AAD8DWP3_MYTSE</name>
<dbReference type="Pfam" id="PF07885">
    <property type="entry name" value="Ion_trans_2"/>
    <property type="match status" value="1"/>
</dbReference>
<dbReference type="SUPFAM" id="SSF81324">
    <property type="entry name" value="Voltage-gated potassium channels"/>
    <property type="match status" value="1"/>
</dbReference>
<feature type="domain" description="Potassium channel" evidence="3">
    <location>
        <begin position="16"/>
        <end position="68"/>
    </location>
</feature>
<evidence type="ECO:0000256" key="2">
    <source>
        <dbReference type="SAM" id="Phobius"/>
    </source>
</evidence>
<evidence type="ECO:0000256" key="1">
    <source>
        <dbReference type="SAM" id="MobiDB-lite"/>
    </source>
</evidence>
<feature type="region of interest" description="Disordered" evidence="1">
    <location>
        <begin position="89"/>
        <end position="110"/>
    </location>
</feature>
<feature type="transmembrane region" description="Helical" evidence="2">
    <location>
        <begin position="48"/>
        <end position="72"/>
    </location>
</feature>
<comment type="caution">
    <text evidence="4">The sequence shown here is derived from an EMBL/GenBank/DDBJ whole genome shotgun (WGS) entry which is preliminary data.</text>
</comment>
<protein>
    <recommendedName>
        <fullName evidence="3">Potassium channel domain-containing protein</fullName>
    </recommendedName>
</protein>
<dbReference type="InterPro" id="IPR013099">
    <property type="entry name" value="K_chnl_dom"/>
</dbReference>
<dbReference type="EMBL" id="JARGEI010000007">
    <property type="protein sequence ID" value="KAJ8728825.1"/>
    <property type="molecule type" value="Genomic_DNA"/>
</dbReference>
<reference evidence="4" key="1">
    <citation type="submission" date="2023-03" db="EMBL/GenBank/DDBJ databases">
        <title>Chromosome-level genomes of two armyworms, Mythimna separata and Mythimna loreyi, provide insights into the biosynthesis and reception of sex pheromones.</title>
        <authorList>
            <person name="Zhao H."/>
        </authorList>
    </citation>
    <scope>NUCLEOTIDE SEQUENCE</scope>
    <source>
        <strain evidence="4">BeijingLab</strain>
        <tissue evidence="4">Pupa</tissue>
    </source>
</reference>
<feature type="compositionally biased region" description="Polar residues" evidence="1">
    <location>
        <begin position="96"/>
        <end position="110"/>
    </location>
</feature>
<keyword evidence="5" id="KW-1185">Reference proteome</keyword>
<proteinExistence type="predicted"/>
<gene>
    <name evidence="4" type="ORF">PYW07_006521</name>
</gene>